<protein>
    <submittedName>
        <fullName evidence="2">Uncharacterized protein</fullName>
    </submittedName>
</protein>
<dbReference type="RefSeq" id="WP_285393544.1">
    <property type="nucleotide sequence ID" value="NZ_JASSVS010000015.1"/>
</dbReference>
<reference evidence="2 3" key="1">
    <citation type="submission" date="2023-06" db="EMBL/GenBank/DDBJ databases">
        <title>Marinobacter azerbaijanicus a moderately halophilic, isolated from Urmia Lake in Azerbaijan region of Iran.</title>
        <authorList>
            <person name="Sanchez-Porro C."/>
            <person name="Aghdam E.M."/>
            <person name="Saheb S.M."/>
            <person name="Tarhriz V."/>
            <person name="Kazemi E."/>
            <person name="Ammozegar M.A."/>
            <person name="Ventosa A."/>
            <person name="Hejazi M.S."/>
        </authorList>
    </citation>
    <scope>NUCLEOTIDE SEQUENCE [LARGE SCALE GENOMIC DNA]</scope>
    <source>
        <strain evidence="2 3">TBZ242</strain>
    </source>
</reference>
<keyword evidence="3" id="KW-1185">Reference proteome</keyword>
<evidence type="ECO:0000313" key="3">
    <source>
        <dbReference type="Proteomes" id="UP001227964"/>
    </source>
</evidence>
<dbReference type="EMBL" id="JASSVS010000015">
    <property type="protein sequence ID" value="MDL0433605.1"/>
    <property type="molecule type" value="Genomic_DNA"/>
</dbReference>
<feature type="signal peptide" evidence="1">
    <location>
        <begin position="1"/>
        <end position="25"/>
    </location>
</feature>
<accession>A0ABT7IIW4</accession>
<comment type="caution">
    <text evidence="2">The sequence shown here is derived from an EMBL/GenBank/DDBJ whole genome shotgun (WGS) entry which is preliminary data.</text>
</comment>
<organism evidence="2 3">
    <name type="scientific">Marinobacter azerbaijanicus</name>
    <dbReference type="NCBI Taxonomy" id="3050455"/>
    <lineage>
        <taxon>Bacteria</taxon>
        <taxon>Pseudomonadati</taxon>
        <taxon>Pseudomonadota</taxon>
        <taxon>Gammaproteobacteria</taxon>
        <taxon>Pseudomonadales</taxon>
        <taxon>Marinobacteraceae</taxon>
        <taxon>Marinobacter</taxon>
    </lineage>
</organism>
<dbReference type="Gene3D" id="1.20.120.20">
    <property type="entry name" value="Apolipoprotein"/>
    <property type="match status" value="1"/>
</dbReference>
<gene>
    <name evidence="2" type="ORF">QPM17_20890</name>
</gene>
<proteinExistence type="predicted"/>
<sequence>MRSPLRLKASALLLALVMPMAPGHAAEDDGDVTEESLRQEMQNLDQELADFTAERRERLMTDIEDVLDDIDARIATLNSRLRDNWNSADRLERAQAQTAVAALRRERSRVTEWLQRMQDSTNFTWESMKDGFNDAFDDLSEAWQGAEQKVRQAVEEN</sequence>
<dbReference type="SUPFAM" id="SSF58113">
    <property type="entry name" value="Apolipoprotein A-I"/>
    <property type="match status" value="1"/>
</dbReference>
<feature type="chain" id="PRO_5046076711" evidence="1">
    <location>
        <begin position="26"/>
        <end position="157"/>
    </location>
</feature>
<keyword evidence="1" id="KW-0732">Signal</keyword>
<evidence type="ECO:0000256" key="1">
    <source>
        <dbReference type="SAM" id="SignalP"/>
    </source>
</evidence>
<dbReference type="Proteomes" id="UP001227964">
    <property type="component" value="Unassembled WGS sequence"/>
</dbReference>
<name>A0ABT7IIW4_9GAMM</name>
<evidence type="ECO:0000313" key="2">
    <source>
        <dbReference type="EMBL" id="MDL0433605.1"/>
    </source>
</evidence>